<evidence type="ECO:0000256" key="1">
    <source>
        <dbReference type="SAM" id="Phobius"/>
    </source>
</evidence>
<feature type="non-terminal residue" evidence="2">
    <location>
        <position position="1"/>
    </location>
</feature>
<dbReference type="AlphaFoldDB" id="A0A8S2FX91"/>
<dbReference type="EMBL" id="CAJNOK010045441">
    <property type="protein sequence ID" value="CAF1578850.1"/>
    <property type="molecule type" value="Genomic_DNA"/>
</dbReference>
<evidence type="ECO:0000313" key="2">
    <source>
        <dbReference type="EMBL" id="CAF1578850.1"/>
    </source>
</evidence>
<reference evidence="2" key="1">
    <citation type="submission" date="2021-02" db="EMBL/GenBank/DDBJ databases">
        <authorList>
            <person name="Nowell W R."/>
        </authorList>
    </citation>
    <scope>NUCLEOTIDE SEQUENCE</scope>
</reference>
<accession>A0A8S2FX91</accession>
<evidence type="ECO:0000313" key="3">
    <source>
        <dbReference type="EMBL" id="CAF4377527.1"/>
    </source>
</evidence>
<keyword evidence="1" id="KW-1133">Transmembrane helix</keyword>
<evidence type="ECO:0000313" key="4">
    <source>
        <dbReference type="Proteomes" id="UP000677228"/>
    </source>
</evidence>
<organism evidence="2 4">
    <name type="scientific">Didymodactylos carnosus</name>
    <dbReference type="NCBI Taxonomy" id="1234261"/>
    <lineage>
        <taxon>Eukaryota</taxon>
        <taxon>Metazoa</taxon>
        <taxon>Spiralia</taxon>
        <taxon>Gnathifera</taxon>
        <taxon>Rotifera</taxon>
        <taxon>Eurotatoria</taxon>
        <taxon>Bdelloidea</taxon>
        <taxon>Philodinida</taxon>
        <taxon>Philodinidae</taxon>
        <taxon>Didymodactylos</taxon>
    </lineage>
</organism>
<proteinExistence type="predicted"/>
<protein>
    <submittedName>
        <fullName evidence="2">Uncharacterized protein</fullName>
    </submittedName>
</protein>
<dbReference type="Proteomes" id="UP000682733">
    <property type="component" value="Unassembled WGS sequence"/>
</dbReference>
<dbReference type="Proteomes" id="UP000677228">
    <property type="component" value="Unassembled WGS sequence"/>
</dbReference>
<dbReference type="EMBL" id="CAJOBA010068470">
    <property type="protein sequence ID" value="CAF4377527.1"/>
    <property type="molecule type" value="Genomic_DNA"/>
</dbReference>
<gene>
    <name evidence="2" type="ORF">OVA965_LOCUS40844</name>
    <name evidence="3" type="ORF">TMI583_LOCUS42365</name>
</gene>
<name>A0A8S2FX91_9BILA</name>
<sequence length="83" mass="9158">GCVKRGFDSSYPDRLNGIISPDEFHKSISNMNSSPYKSISTRSTFVVFILIMLAGVILVIVGSITTNGYDRENKGLWELMVGI</sequence>
<comment type="caution">
    <text evidence="2">The sequence shown here is derived from an EMBL/GenBank/DDBJ whole genome shotgun (WGS) entry which is preliminary data.</text>
</comment>
<keyword evidence="1" id="KW-0472">Membrane</keyword>
<feature type="transmembrane region" description="Helical" evidence="1">
    <location>
        <begin position="45"/>
        <end position="64"/>
    </location>
</feature>
<keyword evidence="1" id="KW-0812">Transmembrane</keyword>